<feature type="transmembrane region" description="Helical" evidence="9">
    <location>
        <begin position="81"/>
        <end position="104"/>
    </location>
</feature>
<dbReference type="EMBL" id="JASOOE010000006">
    <property type="protein sequence ID" value="MDK7187206.1"/>
    <property type="molecule type" value="Genomic_DNA"/>
</dbReference>
<dbReference type="Pfam" id="PF00939">
    <property type="entry name" value="Na_sulph_symp"/>
    <property type="match status" value="1"/>
</dbReference>
<evidence type="ECO:0000256" key="4">
    <source>
        <dbReference type="ARBA" id="ARBA00020150"/>
    </source>
</evidence>
<dbReference type="InterPro" id="IPR030676">
    <property type="entry name" value="CitT-rel"/>
</dbReference>
<dbReference type="NCBIfam" id="TIGR00785">
    <property type="entry name" value="dass"/>
    <property type="match status" value="1"/>
</dbReference>
<dbReference type="RefSeq" id="WP_006907661.1">
    <property type="nucleotide sequence ID" value="NZ_JASOOE010000006.1"/>
</dbReference>
<dbReference type="GO" id="GO:0005886">
    <property type="term" value="C:plasma membrane"/>
    <property type="evidence" value="ECO:0007669"/>
    <property type="project" value="TreeGrafter"/>
</dbReference>
<reference evidence="10" key="1">
    <citation type="submission" date="2023-05" db="EMBL/GenBank/DDBJ databases">
        <title>Cataloging the Phylogenetic Diversity of Human Bladder Bacteria.</title>
        <authorList>
            <person name="Du J."/>
        </authorList>
    </citation>
    <scope>NUCLEOTIDE SEQUENCE</scope>
    <source>
        <strain evidence="10">UMB1231</strain>
    </source>
</reference>
<feature type="transmembrane region" description="Helical" evidence="9">
    <location>
        <begin position="333"/>
        <end position="350"/>
    </location>
</feature>
<gene>
    <name evidence="10" type="ORF">QP433_04345</name>
</gene>
<evidence type="ECO:0000256" key="3">
    <source>
        <dbReference type="ARBA" id="ARBA00007349"/>
    </source>
</evidence>
<name>A0AAJ1V3A3_9LACT</name>
<comment type="caution">
    <text evidence="10">The sequence shown here is derived from an EMBL/GenBank/DDBJ whole genome shotgun (WGS) entry which is preliminary data.</text>
</comment>
<comment type="subcellular location">
    <subcellularLocation>
        <location evidence="1">Membrane</location>
        <topology evidence="1">Multi-pass membrane protein</topology>
    </subcellularLocation>
</comment>
<keyword evidence="6 9" id="KW-1133">Transmembrane helix</keyword>
<proteinExistence type="inferred from homology"/>
<dbReference type="PANTHER" id="PTHR10283:SF82">
    <property type="entry name" value="SOLUTE CARRIER FAMILY 13 MEMBER 2"/>
    <property type="match status" value="1"/>
</dbReference>
<dbReference type="PANTHER" id="PTHR10283">
    <property type="entry name" value="SOLUTE CARRIER FAMILY 13 MEMBER"/>
    <property type="match status" value="1"/>
</dbReference>
<feature type="transmembrane region" description="Helical" evidence="9">
    <location>
        <begin position="150"/>
        <end position="167"/>
    </location>
</feature>
<feature type="transmembrane region" description="Helical" evidence="9">
    <location>
        <begin position="457"/>
        <end position="477"/>
    </location>
</feature>
<feature type="transmembrane region" description="Helical" evidence="9">
    <location>
        <begin position="12"/>
        <end position="31"/>
    </location>
</feature>
<organism evidence="10 11">
    <name type="scientific">Facklamia hominis</name>
    <dbReference type="NCBI Taxonomy" id="178214"/>
    <lineage>
        <taxon>Bacteria</taxon>
        <taxon>Bacillati</taxon>
        <taxon>Bacillota</taxon>
        <taxon>Bacilli</taxon>
        <taxon>Lactobacillales</taxon>
        <taxon>Aerococcaceae</taxon>
        <taxon>Facklamia</taxon>
    </lineage>
</organism>
<feature type="transmembrane region" description="Helical" evidence="9">
    <location>
        <begin position="308"/>
        <end position="326"/>
    </location>
</feature>
<evidence type="ECO:0000313" key="11">
    <source>
        <dbReference type="Proteomes" id="UP001229251"/>
    </source>
</evidence>
<accession>A0AAJ1V3A3</accession>
<evidence type="ECO:0000256" key="2">
    <source>
        <dbReference type="ARBA" id="ARBA00006772"/>
    </source>
</evidence>
<dbReference type="InterPro" id="IPR001898">
    <property type="entry name" value="SLC13A/DASS"/>
</dbReference>
<comment type="similarity">
    <text evidence="3">Belongs to the SLC13A/DASS transporter (TC 2.A.47) family. DIT1 subfamily.</text>
</comment>
<dbReference type="PIRSF" id="PIRSF002457">
    <property type="entry name" value="DASS"/>
    <property type="match status" value="1"/>
</dbReference>
<feature type="transmembrane region" description="Helical" evidence="9">
    <location>
        <begin position="187"/>
        <end position="206"/>
    </location>
</feature>
<sequence>MNEMTKEKKQSLSWLIVALLCGAVLYFFPGFPGMSVEGQKSLAIFVFALILWIGKPIPIYLTSIGVVLLLPMVGAVESQKVAFGTLGYDIIWLMVAAMVLSSAISETNLGKRIALSLVTRFGSTPRRTLAVLIAVNFILAFFVPSTTARASLLVPIVLVLLEVYKAIPGESQFGRLACLQGVQTNAFATSMVMTATSAQVIAIGFIKEFTGQEIGYMTWLLSSLPQAILAAVLMFFIGLRVYSFKEELTTDQSNQEVQSILTGQLRDLGPLSSAEKRAAGIFLLTLFLWATGDYQEQFLGFEISTEQTAVLAMFLCLMPKIGVLTWKQAKIKWDLMVFSAGAYAAGNALNDSGGATWLIEHLVAALKLNQLSPSLVAILLIFVTVFSHLIFTSKTVRTTILIPAIISLAQNLGMDPVQLALACSFGIAATICLPPHSKVNTLYFSTGYFSVLDELKFGLIGCTVVSLCICLVYFFWLPIIL</sequence>
<evidence type="ECO:0000256" key="5">
    <source>
        <dbReference type="ARBA" id="ARBA00022692"/>
    </source>
</evidence>
<evidence type="ECO:0000256" key="9">
    <source>
        <dbReference type="SAM" id="Phobius"/>
    </source>
</evidence>
<feature type="transmembrane region" description="Helical" evidence="9">
    <location>
        <begin position="218"/>
        <end position="239"/>
    </location>
</feature>
<evidence type="ECO:0000256" key="7">
    <source>
        <dbReference type="ARBA" id="ARBA00023136"/>
    </source>
</evidence>
<feature type="transmembrane region" description="Helical" evidence="9">
    <location>
        <begin position="370"/>
        <end position="391"/>
    </location>
</feature>
<evidence type="ECO:0000256" key="8">
    <source>
        <dbReference type="ARBA" id="ARBA00031174"/>
    </source>
</evidence>
<dbReference type="Proteomes" id="UP001229251">
    <property type="component" value="Unassembled WGS sequence"/>
</dbReference>
<feature type="transmembrane region" description="Helical" evidence="9">
    <location>
        <begin position="43"/>
        <end position="69"/>
    </location>
</feature>
<dbReference type="AlphaFoldDB" id="A0AAJ1V3A3"/>
<protein>
    <recommendedName>
        <fullName evidence="4">Sodium-dependent dicarboxylate transporter SdcS</fullName>
    </recommendedName>
    <alternativeName>
        <fullName evidence="8">Na(+)/dicarboxylate symporter</fullName>
    </alternativeName>
</protein>
<comment type="similarity">
    <text evidence="2">Belongs to the SLC13A/DASS transporter (TC 2.A.47) family. NADC subfamily.</text>
</comment>
<evidence type="ECO:0000313" key="10">
    <source>
        <dbReference type="EMBL" id="MDK7187206.1"/>
    </source>
</evidence>
<evidence type="ECO:0000256" key="1">
    <source>
        <dbReference type="ARBA" id="ARBA00004141"/>
    </source>
</evidence>
<keyword evidence="7 9" id="KW-0472">Membrane</keyword>
<evidence type="ECO:0000256" key="6">
    <source>
        <dbReference type="ARBA" id="ARBA00022989"/>
    </source>
</evidence>
<feature type="transmembrane region" description="Helical" evidence="9">
    <location>
        <begin position="124"/>
        <end position="143"/>
    </location>
</feature>
<dbReference type="GO" id="GO:1905039">
    <property type="term" value="P:carboxylic acid transmembrane transport"/>
    <property type="evidence" value="ECO:0007669"/>
    <property type="project" value="UniProtKB-ARBA"/>
</dbReference>
<dbReference type="GO" id="GO:0008514">
    <property type="term" value="F:organic anion transmembrane transporter activity"/>
    <property type="evidence" value="ECO:0007669"/>
    <property type="project" value="UniProtKB-ARBA"/>
</dbReference>
<keyword evidence="5 9" id="KW-0812">Transmembrane</keyword>